<evidence type="ECO:0000313" key="2">
    <source>
        <dbReference type="Proteomes" id="UP000542776"/>
    </source>
</evidence>
<protein>
    <submittedName>
        <fullName evidence="1">Uncharacterized protein</fullName>
    </submittedName>
</protein>
<proteinExistence type="predicted"/>
<comment type="caution">
    <text evidence="1">The sequence shown here is derived from an EMBL/GenBank/DDBJ whole genome shotgun (WGS) entry which is preliminary data.</text>
</comment>
<sequence length="127" mass="14720">MSENVIDIRDRLKPKAAEPKWAFDLRIWSTPGGPEALITDFNDQDGHEAADRLRVFAGMLDQLHYYMMQQAHMMEPNDDGQILAKLAVFESSRVRLRINDDRVQTVEQEDWLRERFEDAKSSVAGKK</sequence>
<gene>
    <name evidence="1" type="ORF">GGR04_001034</name>
</gene>
<accession>A0A7W6EFB9</accession>
<dbReference type="AlphaFoldDB" id="A0A7W6EFB9"/>
<reference evidence="1 2" key="1">
    <citation type="submission" date="2020-08" db="EMBL/GenBank/DDBJ databases">
        <title>Genomic Encyclopedia of Type Strains, Phase IV (KMG-IV): sequencing the most valuable type-strain genomes for metagenomic binning, comparative biology and taxonomic classification.</title>
        <authorList>
            <person name="Goeker M."/>
        </authorList>
    </citation>
    <scope>NUCLEOTIDE SEQUENCE [LARGE SCALE GENOMIC DNA]</scope>
    <source>
        <strain evidence="1 2">DSM 102238</strain>
    </source>
</reference>
<dbReference type="Proteomes" id="UP000542776">
    <property type="component" value="Unassembled WGS sequence"/>
</dbReference>
<evidence type="ECO:0000313" key="1">
    <source>
        <dbReference type="EMBL" id="MBB3997213.1"/>
    </source>
</evidence>
<dbReference type="EMBL" id="JACIEK010000001">
    <property type="protein sequence ID" value="MBB3997213.1"/>
    <property type="molecule type" value="Genomic_DNA"/>
</dbReference>
<name>A0A7W6EFB9_9HYPH</name>
<organism evidence="1 2">
    <name type="scientific">Aureimonas pseudogalii</name>
    <dbReference type="NCBI Taxonomy" id="1744844"/>
    <lineage>
        <taxon>Bacteria</taxon>
        <taxon>Pseudomonadati</taxon>
        <taxon>Pseudomonadota</taxon>
        <taxon>Alphaproteobacteria</taxon>
        <taxon>Hyphomicrobiales</taxon>
        <taxon>Aurantimonadaceae</taxon>
        <taxon>Aureimonas</taxon>
    </lineage>
</organism>
<dbReference type="RefSeq" id="WP_183198504.1">
    <property type="nucleotide sequence ID" value="NZ_JACIEK010000001.1"/>
</dbReference>
<keyword evidence="2" id="KW-1185">Reference proteome</keyword>